<sequence length="198" mass="21213">MAIQRMELLVLNALEWQMSSINTFLYLNYFASKFGGQDGGNDIAVMPEALGLGLIAAPCAEHTGVAYTTAIAIMPGGLGRGLITAPCDYSYVRHLLVVLEEFLPRGSGGRGVLWRQRRTRQRSSKAPRHPHASEDVLAASGGRGGAEKVQGDCRAQDVDAARRTTPRRHADVVPVMMGAGDGGCPLEDDGGCPFEEDM</sequence>
<feature type="compositionally biased region" description="Basic and acidic residues" evidence="1">
    <location>
        <begin position="145"/>
        <end position="162"/>
    </location>
</feature>
<dbReference type="EMBL" id="NMUH01001626">
    <property type="protein sequence ID" value="MQL94054.1"/>
    <property type="molecule type" value="Genomic_DNA"/>
</dbReference>
<organism evidence="2 3">
    <name type="scientific">Colocasia esculenta</name>
    <name type="common">Wild taro</name>
    <name type="synonym">Arum esculentum</name>
    <dbReference type="NCBI Taxonomy" id="4460"/>
    <lineage>
        <taxon>Eukaryota</taxon>
        <taxon>Viridiplantae</taxon>
        <taxon>Streptophyta</taxon>
        <taxon>Embryophyta</taxon>
        <taxon>Tracheophyta</taxon>
        <taxon>Spermatophyta</taxon>
        <taxon>Magnoliopsida</taxon>
        <taxon>Liliopsida</taxon>
        <taxon>Araceae</taxon>
        <taxon>Aroideae</taxon>
        <taxon>Colocasieae</taxon>
        <taxon>Colocasia</taxon>
    </lineage>
</organism>
<name>A0A843VLE9_COLES</name>
<accession>A0A843VLE9</accession>
<evidence type="ECO:0000313" key="3">
    <source>
        <dbReference type="Proteomes" id="UP000652761"/>
    </source>
</evidence>
<dbReference type="Proteomes" id="UP000652761">
    <property type="component" value="Unassembled WGS sequence"/>
</dbReference>
<proteinExistence type="predicted"/>
<comment type="caution">
    <text evidence="2">The sequence shown here is derived from an EMBL/GenBank/DDBJ whole genome shotgun (WGS) entry which is preliminary data.</text>
</comment>
<reference evidence="2" key="1">
    <citation type="submission" date="2017-07" db="EMBL/GenBank/DDBJ databases">
        <title>Taro Niue Genome Assembly and Annotation.</title>
        <authorList>
            <person name="Atibalentja N."/>
            <person name="Keating K."/>
            <person name="Fields C.J."/>
        </authorList>
    </citation>
    <scope>NUCLEOTIDE SEQUENCE</scope>
    <source>
        <strain evidence="2">Niue_2</strain>
        <tissue evidence="2">Leaf</tissue>
    </source>
</reference>
<gene>
    <name evidence="2" type="ORF">Taro_026706</name>
</gene>
<dbReference type="OrthoDB" id="5590282at2759"/>
<dbReference type="AlphaFoldDB" id="A0A843VLE9"/>
<evidence type="ECO:0000313" key="2">
    <source>
        <dbReference type="EMBL" id="MQL94054.1"/>
    </source>
</evidence>
<keyword evidence="3" id="KW-1185">Reference proteome</keyword>
<evidence type="ECO:0000256" key="1">
    <source>
        <dbReference type="SAM" id="MobiDB-lite"/>
    </source>
</evidence>
<protein>
    <submittedName>
        <fullName evidence="2">Uncharacterized protein</fullName>
    </submittedName>
</protein>
<feature type="compositionally biased region" description="Basic residues" evidence="1">
    <location>
        <begin position="115"/>
        <end position="130"/>
    </location>
</feature>
<feature type="region of interest" description="Disordered" evidence="1">
    <location>
        <begin position="108"/>
        <end position="166"/>
    </location>
</feature>